<name>A0A8T0W4J9_PANVG</name>
<evidence type="ECO:0000256" key="9">
    <source>
        <dbReference type="ARBA" id="ARBA00023136"/>
    </source>
</evidence>
<dbReference type="AlphaFoldDB" id="A0A8T0W4J9"/>
<evidence type="ECO:0000313" key="12">
    <source>
        <dbReference type="EMBL" id="KAG2640294.1"/>
    </source>
</evidence>
<evidence type="ECO:0000256" key="4">
    <source>
        <dbReference type="ARBA" id="ARBA00022614"/>
    </source>
</evidence>
<evidence type="ECO:0000313" key="13">
    <source>
        <dbReference type="Proteomes" id="UP000823388"/>
    </source>
</evidence>
<dbReference type="SUPFAM" id="SSF52058">
    <property type="entry name" value="L domain-like"/>
    <property type="match status" value="2"/>
</dbReference>
<dbReference type="PANTHER" id="PTHR48061">
    <property type="entry name" value="LEUCINE-RICH REPEAT RECEPTOR PROTEIN KINASE EMS1-LIKE-RELATED"/>
    <property type="match status" value="1"/>
</dbReference>
<keyword evidence="3" id="KW-1003">Cell membrane</keyword>
<protein>
    <submittedName>
        <fullName evidence="12">Uncharacterized protein</fullName>
    </submittedName>
</protein>
<evidence type="ECO:0000256" key="5">
    <source>
        <dbReference type="ARBA" id="ARBA00022692"/>
    </source>
</evidence>
<comment type="caution">
    <text evidence="12">The sequence shown here is derived from an EMBL/GenBank/DDBJ whole genome shotgun (WGS) entry which is preliminary data.</text>
</comment>
<dbReference type="InterPro" id="IPR001611">
    <property type="entry name" value="Leu-rich_rpt"/>
</dbReference>
<evidence type="ECO:0000256" key="2">
    <source>
        <dbReference type="ARBA" id="ARBA00009592"/>
    </source>
</evidence>
<dbReference type="InterPro" id="IPR032675">
    <property type="entry name" value="LRR_dom_sf"/>
</dbReference>
<organism evidence="12 13">
    <name type="scientific">Panicum virgatum</name>
    <name type="common">Blackwell switchgrass</name>
    <dbReference type="NCBI Taxonomy" id="38727"/>
    <lineage>
        <taxon>Eukaryota</taxon>
        <taxon>Viridiplantae</taxon>
        <taxon>Streptophyta</taxon>
        <taxon>Embryophyta</taxon>
        <taxon>Tracheophyta</taxon>
        <taxon>Spermatophyta</taxon>
        <taxon>Magnoliopsida</taxon>
        <taxon>Liliopsida</taxon>
        <taxon>Poales</taxon>
        <taxon>Poaceae</taxon>
        <taxon>PACMAD clade</taxon>
        <taxon>Panicoideae</taxon>
        <taxon>Panicodae</taxon>
        <taxon>Paniceae</taxon>
        <taxon>Panicinae</taxon>
        <taxon>Panicum</taxon>
        <taxon>Panicum sect. Hiantes</taxon>
    </lineage>
</organism>
<dbReference type="Proteomes" id="UP000823388">
    <property type="component" value="Chromosome 2K"/>
</dbReference>
<evidence type="ECO:0000256" key="11">
    <source>
        <dbReference type="SAM" id="Phobius"/>
    </source>
</evidence>
<gene>
    <name evidence="12" type="ORF">PVAP13_2KG081764</name>
</gene>
<dbReference type="Pfam" id="PF13855">
    <property type="entry name" value="LRR_8"/>
    <property type="match status" value="4"/>
</dbReference>
<dbReference type="EMBL" id="CM029039">
    <property type="protein sequence ID" value="KAG2640294.1"/>
    <property type="molecule type" value="Genomic_DNA"/>
</dbReference>
<evidence type="ECO:0000256" key="3">
    <source>
        <dbReference type="ARBA" id="ARBA00022475"/>
    </source>
</evidence>
<comment type="subcellular location">
    <subcellularLocation>
        <location evidence="1">Cell membrane</location>
        <topology evidence="1">Single-pass type I membrane protein</topology>
    </subcellularLocation>
</comment>
<keyword evidence="9 11" id="KW-0472">Membrane</keyword>
<evidence type="ECO:0000256" key="1">
    <source>
        <dbReference type="ARBA" id="ARBA00004251"/>
    </source>
</evidence>
<dbReference type="Gene3D" id="3.80.10.10">
    <property type="entry name" value="Ribonuclease Inhibitor"/>
    <property type="match status" value="3"/>
</dbReference>
<keyword evidence="6" id="KW-0732">Signal</keyword>
<reference evidence="12 13" key="1">
    <citation type="submission" date="2020-05" db="EMBL/GenBank/DDBJ databases">
        <title>WGS assembly of Panicum virgatum.</title>
        <authorList>
            <person name="Lovell J.T."/>
            <person name="Jenkins J."/>
            <person name="Shu S."/>
            <person name="Juenger T.E."/>
            <person name="Schmutz J."/>
        </authorList>
    </citation>
    <scope>NUCLEOTIDE SEQUENCE [LARGE SCALE GENOMIC DNA]</scope>
    <source>
        <strain evidence="13">cv. AP13</strain>
    </source>
</reference>
<dbReference type="InterPro" id="IPR003591">
    <property type="entry name" value="Leu-rich_rpt_typical-subtyp"/>
</dbReference>
<evidence type="ECO:0000256" key="10">
    <source>
        <dbReference type="ARBA" id="ARBA00023180"/>
    </source>
</evidence>
<keyword evidence="7" id="KW-0677">Repeat</keyword>
<dbReference type="FunFam" id="3.80.10.10:FF:000213">
    <property type="entry name" value="Tyrosine-sulfated glycopeptide receptor 1"/>
    <property type="match status" value="1"/>
</dbReference>
<dbReference type="SMART" id="SM00369">
    <property type="entry name" value="LRR_TYP"/>
    <property type="match status" value="9"/>
</dbReference>
<evidence type="ECO:0000256" key="8">
    <source>
        <dbReference type="ARBA" id="ARBA00022989"/>
    </source>
</evidence>
<dbReference type="PRINTS" id="PR00019">
    <property type="entry name" value="LEURICHRPT"/>
</dbReference>
<keyword evidence="13" id="KW-1185">Reference proteome</keyword>
<dbReference type="PROSITE" id="PS51450">
    <property type="entry name" value="LRR"/>
    <property type="match status" value="1"/>
</dbReference>
<dbReference type="InterPro" id="IPR046956">
    <property type="entry name" value="RLP23-like"/>
</dbReference>
<keyword evidence="4" id="KW-0433">Leucine-rich repeat</keyword>
<evidence type="ECO:0000256" key="6">
    <source>
        <dbReference type="ARBA" id="ARBA00022729"/>
    </source>
</evidence>
<keyword evidence="10" id="KW-0325">Glycoprotein</keyword>
<keyword evidence="5 11" id="KW-0812">Transmembrane</keyword>
<evidence type="ECO:0000256" key="7">
    <source>
        <dbReference type="ARBA" id="ARBA00022737"/>
    </source>
</evidence>
<feature type="transmembrane region" description="Helical" evidence="11">
    <location>
        <begin position="611"/>
        <end position="636"/>
    </location>
</feature>
<keyword evidence="8 11" id="KW-1133">Transmembrane helix</keyword>
<accession>A0A8T0W4J9</accession>
<proteinExistence type="inferred from homology"/>
<dbReference type="Pfam" id="PF00560">
    <property type="entry name" value="LRR_1"/>
    <property type="match status" value="3"/>
</dbReference>
<sequence length="647" mass="72478">MALSALNIQKIFQGFGKIPKSVFALPVLQRLCLIENQLVGSLEDIPAPSSSPLWTIDLRSNQLTGPIPKSFFLLTNLQRLDLGSNKLTGTIELGYIWRLINLTYLDLGNNMISLIEKEGDTIFSHSLKIQYLYLASCNLTKFPASFKYHDTIQGLDLSNNKIEGAIPSWVWENRLFVLNLSHNMFTTLEKSPIVQMEHLYGLDLSFNRLQGSIPIPLTSSDLVVLDCSNNNFSSIEPNFGTYLRNVIYINLSNNKLSGHVPPSFCSLNGLEFMDLSDNYFSGPIPSCLMDKADLIILKLRENKLHGMLPENIREGCKLRTVDLNGNQIEGVLPRSLANCQDLEVLDIGNNQIVDSFPSWMGTLPELRILVLRSNQLNGTIRDGTIRDLQDGYQLFTSLQILDLASNHFSGDLHPEWFENLRAMMDNSNHVGEILQHQRNSRWKTLVYQDTVILTFKHAALSITRIQTAFKVIDFSNNSFEGSIPGSIGRLVSLHGLDMSHNNFKGQIPSQLGNLTRLESMDLSCNYLSGEIPQEFTSLTSLSWLNLSHNNLTGTIPQGNQFLTFPSSSFEGNAGLCGIQLSKQCDTPGPDSTTRSTLAPEPNTLWHDRLDAIIFFLFAGLGFGVGFALAIIFRSFYHIEGWLCMHMY</sequence>
<dbReference type="PANTHER" id="PTHR48061:SF2">
    <property type="entry name" value="RECEPTOR LIKE PROTEIN 30-LIKE"/>
    <property type="match status" value="1"/>
</dbReference>
<dbReference type="GO" id="GO:0005886">
    <property type="term" value="C:plasma membrane"/>
    <property type="evidence" value="ECO:0007669"/>
    <property type="project" value="UniProtKB-SubCell"/>
</dbReference>
<comment type="similarity">
    <text evidence="2">Belongs to the RLP family.</text>
</comment>